<evidence type="ECO:0000256" key="2">
    <source>
        <dbReference type="ARBA" id="ARBA00023125"/>
    </source>
</evidence>
<dbReference type="SUPFAM" id="SSF53822">
    <property type="entry name" value="Periplasmic binding protein-like I"/>
    <property type="match status" value="1"/>
</dbReference>
<dbReference type="SUPFAM" id="SSF47413">
    <property type="entry name" value="lambda repressor-like DNA-binding domains"/>
    <property type="match status" value="1"/>
</dbReference>
<protein>
    <submittedName>
        <fullName evidence="5">LacI family transcriptional regulator</fullName>
    </submittedName>
</protein>
<dbReference type="GO" id="GO:0000976">
    <property type="term" value="F:transcription cis-regulatory region binding"/>
    <property type="evidence" value="ECO:0007669"/>
    <property type="project" value="TreeGrafter"/>
</dbReference>
<dbReference type="Gene3D" id="1.10.260.40">
    <property type="entry name" value="lambda repressor-like DNA-binding domains"/>
    <property type="match status" value="1"/>
</dbReference>
<comment type="caution">
    <text evidence="5">The sequence shown here is derived from an EMBL/GenBank/DDBJ whole genome shotgun (WGS) entry which is preliminary data.</text>
</comment>
<sequence length="338" mass="37644">MSTTITLNDIAQKLNISVSTVSRALQDHPRIGAHTKRKVVAYAKKAGYFEKKFGHVLGQETNAIGVIVPKISYHLYANAISGIEEVAEAYGMHIIICQSNESYEREKSLVKQFIGLGVAGLLVSIAGGTKKFTHFETLKNRGIPLVFFNRLCDEVHTDKVVIDNFKAAYEATEHLISVGCKRIAYLGGPEGVQISNTRMEGYRSALEHMELPYHEGFVAHCSFDRESRMTQARKLLYAPDPPDGILAFSDQIAISLMTAAKERGLRIPEDISVVGFNNEPVDELLEPSLSSIEQPGYAMGREAAKLVLQRRKDPYKVIDRKVLSSHLIIRESTNKNKR</sequence>
<keyword evidence="3" id="KW-0804">Transcription</keyword>
<dbReference type="PANTHER" id="PTHR30146:SF109">
    <property type="entry name" value="HTH-TYPE TRANSCRIPTIONAL REGULATOR GALS"/>
    <property type="match status" value="1"/>
</dbReference>
<dbReference type="Gene3D" id="3.40.50.2300">
    <property type="match status" value="2"/>
</dbReference>
<evidence type="ECO:0000256" key="3">
    <source>
        <dbReference type="ARBA" id="ARBA00023163"/>
    </source>
</evidence>
<evidence type="ECO:0000313" key="6">
    <source>
        <dbReference type="Proteomes" id="UP000276603"/>
    </source>
</evidence>
<keyword evidence="2" id="KW-0238">DNA-binding</keyword>
<evidence type="ECO:0000256" key="1">
    <source>
        <dbReference type="ARBA" id="ARBA00023015"/>
    </source>
</evidence>
<dbReference type="SMART" id="SM00354">
    <property type="entry name" value="HTH_LACI"/>
    <property type="match status" value="1"/>
</dbReference>
<organism evidence="5 6">
    <name type="scientific">Ulvibacterium marinum</name>
    <dbReference type="NCBI Taxonomy" id="2419782"/>
    <lineage>
        <taxon>Bacteria</taxon>
        <taxon>Pseudomonadati</taxon>
        <taxon>Bacteroidota</taxon>
        <taxon>Flavobacteriia</taxon>
        <taxon>Flavobacteriales</taxon>
        <taxon>Flavobacteriaceae</taxon>
        <taxon>Ulvibacterium</taxon>
    </lineage>
</organism>
<evidence type="ECO:0000259" key="4">
    <source>
        <dbReference type="PROSITE" id="PS50932"/>
    </source>
</evidence>
<dbReference type="Pfam" id="PF13377">
    <property type="entry name" value="Peripla_BP_3"/>
    <property type="match status" value="1"/>
</dbReference>
<dbReference type="CDD" id="cd01392">
    <property type="entry name" value="HTH_LacI"/>
    <property type="match status" value="1"/>
</dbReference>
<dbReference type="PROSITE" id="PS50932">
    <property type="entry name" value="HTH_LACI_2"/>
    <property type="match status" value="1"/>
</dbReference>
<name>A0A3B0CFF7_9FLAO</name>
<evidence type="ECO:0000313" key="5">
    <source>
        <dbReference type="EMBL" id="RKN82487.1"/>
    </source>
</evidence>
<dbReference type="InterPro" id="IPR028082">
    <property type="entry name" value="Peripla_BP_I"/>
</dbReference>
<feature type="domain" description="HTH lacI-type" evidence="4">
    <location>
        <begin position="5"/>
        <end position="59"/>
    </location>
</feature>
<accession>A0A3B0CFF7</accession>
<dbReference type="InterPro" id="IPR046335">
    <property type="entry name" value="LacI/GalR-like_sensor"/>
</dbReference>
<dbReference type="CDD" id="cd06267">
    <property type="entry name" value="PBP1_LacI_sugar_binding-like"/>
    <property type="match status" value="1"/>
</dbReference>
<gene>
    <name evidence="5" type="ORF">D7Z94_01145</name>
</gene>
<dbReference type="Proteomes" id="UP000276603">
    <property type="component" value="Unassembled WGS sequence"/>
</dbReference>
<dbReference type="InterPro" id="IPR010982">
    <property type="entry name" value="Lambda_DNA-bd_dom_sf"/>
</dbReference>
<dbReference type="Pfam" id="PF00356">
    <property type="entry name" value="LacI"/>
    <property type="match status" value="1"/>
</dbReference>
<dbReference type="EMBL" id="RBCJ01000001">
    <property type="protein sequence ID" value="RKN82487.1"/>
    <property type="molecule type" value="Genomic_DNA"/>
</dbReference>
<reference evidence="5 6" key="1">
    <citation type="submission" date="2018-10" db="EMBL/GenBank/DDBJ databases">
        <title>Ulvibacterium marinum gen. nov., sp. nov., a novel marine bacterium of the family Flavobacteriaceae, isolated from a culture of the green alga Ulva prolifera.</title>
        <authorList>
            <person name="Zhang Z."/>
        </authorList>
    </citation>
    <scope>NUCLEOTIDE SEQUENCE [LARGE SCALE GENOMIC DNA]</scope>
    <source>
        <strain evidence="5 6">CCMM003</strain>
    </source>
</reference>
<keyword evidence="1" id="KW-0805">Transcription regulation</keyword>
<dbReference type="RefSeq" id="WP_120709678.1">
    <property type="nucleotide sequence ID" value="NZ_CANMKH010000001.1"/>
</dbReference>
<dbReference type="InterPro" id="IPR000843">
    <property type="entry name" value="HTH_LacI"/>
</dbReference>
<dbReference type="GO" id="GO:0003700">
    <property type="term" value="F:DNA-binding transcription factor activity"/>
    <property type="evidence" value="ECO:0007669"/>
    <property type="project" value="TreeGrafter"/>
</dbReference>
<dbReference type="OrthoDB" id="9768806at2"/>
<proteinExistence type="predicted"/>
<dbReference type="PANTHER" id="PTHR30146">
    <property type="entry name" value="LACI-RELATED TRANSCRIPTIONAL REPRESSOR"/>
    <property type="match status" value="1"/>
</dbReference>
<dbReference type="AlphaFoldDB" id="A0A3B0CFF7"/>
<keyword evidence="6" id="KW-1185">Reference proteome</keyword>